<dbReference type="Proteomes" id="UP001055172">
    <property type="component" value="Unassembled WGS sequence"/>
</dbReference>
<keyword evidence="3" id="KW-1185">Reference proteome</keyword>
<dbReference type="EMBL" id="BPPX01000016">
    <property type="protein sequence ID" value="GJC84942.1"/>
    <property type="molecule type" value="Genomic_DNA"/>
</dbReference>
<gene>
    <name evidence="2" type="ORF">ColLi_07780</name>
</gene>
<evidence type="ECO:0000313" key="3">
    <source>
        <dbReference type="Proteomes" id="UP001055172"/>
    </source>
</evidence>
<feature type="region of interest" description="Disordered" evidence="1">
    <location>
        <begin position="36"/>
        <end position="61"/>
    </location>
</feature>
<dbReference type="AlphaFoldDB" id="A0AA37LUI9"/>
<reference evidence="2 3" key="1">
    <citation type="submission" date="2021-07" db="EMBL/GenBank/DDBJ databases">
        <title>Genome data of Colletotrichum spaethianum.</title>
        <authorList>
            <person name="Utami Y.D."/>
            <person name="Hiruma K."/>
        </authorList>
    </citation>
    <scope>NUCLEOTIDE SEQUENCE [LARGE SCALE GENOMIC DNA]</scope>
    <source>
        <strain evidence="2 3">MAFF 242679</strain>
    </source>
</reference>
<accession>A0AA37LUI9</accession>
<proteinExistence type="predicted"/>
<organism evidence="2 3">
    <name type="scientific">Colletotrichum liriopes</name>
    <dbReference type="NCBI Taxonomy" id="708192"/>
    <lineage>
        <taxon>Eukaryota</taxon>
        <taxon>Fungi</taxon>
        <taxon>Dikarya</taxon>
        <taxon>Ascomycota</taxon>
        <taxon>Pezizomycotina</taxon>
        <taxon>Sordariomycetes</taxon>
        <taxon>Hypocreomycetidae</taxon>
        <taxon>Glomerellales</taxon>
        <taxon>Glomerellaceae</taxon>
        <taxon>Colletotrichum</taxon>
        <taxon>Colletotrichum spaethianum species complex</taxon>
    </lineage>
</organism>
<name>A0AA37LUI9_9PEZI</name>
<comment type="caution">
    <text evidence="2">The sequence shown here is derived from an EMBL/GenBank/DDBJ whole genome shotgun (WGS) entry which is preliminary data.</text>
</comment>
<feature type="region of interest" description="Disordered" evidence="1">
    <location>
        <begin position="1"/>
        <end position="24"/>
    </location>
</feature>
<sequence>MGGSHNFQAGTRAGSDVKPQIYSLGGDNGVRDGLIPSVTGLPRHAQPQYECEEGGGAQATQ</sequence>
<evidence type="ECO:0000256" key="1">
    <source>
        <dbReference type="SAM" id="MobiDB-lite"/>
    </source>
</evidence>
<protein>
    <submittedName>
        <fullName evidence="2">Uncharacterized protein</fullName>
    </submittedName>
</protein>
<evidence type="ECO:0000313" key="2">
    <source>
        <dbReference type="EMBL" id="GJC84942.1"/>
    </source>
</evidence>